<keyword evidence="9" id="KW-0539">Nucleus</keyword>
<evidence type="ECO:0000256" key="1">
    <source>
        <dbReference type="ARBA" id="ARBA00001966"/>
    </source>
</evidence>
<evidence type="ECO:0000256" key="7">
    <source>
        <dbReference type="ARBA" id="ARBA00023014"/>
    </source>
</evidence>
<keyword evidence="6" id="KW-0408">Iron</keyword>
<evidence type="ECO:0000259" key="11">
    <source>
        <dbReference type="SMART" id="SM00478"/>
    </source>
</evidence>
<dbReference type="InterPro" id="IPR028925">
    <property type="entry name" value="RRM_DME"/>
</dbReference>
<evidence type="ECO:0000256" key="3">
    <source>
        <dbReference type="ARBA" id="ARBA00005646"/>
    </source>
</evidence>
<dbReference type="SMART" id="SM00525">
    <property type="entry name" value="FES"/>
    <property type="match status" value="1"/>
</dbReference>
<comment type="similarity">
    <text evidence="3">Belongs to the DNA glycosylase family. DEMETER subfamily.</text>
</comment>
<keyword evidence="5" id="KW-0479">Metal-binding</keyword>
<dbReference type="GO" id="GO:0006284">
    <property type="term" value="P:base-excision repair"/>
    <property type="evidence" value="ECO:0007669"/>
    <property type="project" value="InterPro"/>
</dbReference>
<keyword evidence="13" id="KW-1185">Reference proteome</keyword>
<dbReference type="GO" id="GO:0003677">
    <property type="term" value="F:DNA binding"/>
    <property type="evidence" value="ECO:0007669"/>
    <property type="project" value="UniProtKB-KW"/>
</dbReference>
<dbReference type="InterPro" id="IPR023170">
    <property type="entry name" value="HhH_base_excis_C"/>
</dbReference>
<protein>
    <recommendedName>
        <fullName evidence="11">HhH-GPD domain-containing protein</fullName>
    </recommendedName>
</protein>
<accession>A0AAE0CSR1</accession>
<keyword evidence="8" id="KW-0238">DNA-binding</keyword>
<dbReference type="InterPro" id="IPR028924">
    <property type="entry name" value="Perm-CXXC"/>
</dbReference>
<feature type="domain" description="HhH-GPD" evidence="11">
    <location>
        <begin position="532"/>
        <end position="678"/>
    </location>
</feature>
<comment type="cofactor">
    <cofactor evidence="1">
        <name>[4Fe-4S] cluster</name>
        <dbReference type="ChEBI" id="CHEBI:49883"/>
    </cofactor>
</comment>
<dbReference type="PANTHER" id="PTHR46213:SF13">
    <property type="entry name" value="DEMETER-LIKE PROTEIN 2-RELATED"/>
    <property type="match status" value="1"/>
</dbReference>
<dbReference type="InterPro" id="IPR044811">
    <property type="entry name" value="DME/ROS1"/>
</dbReference>
<feature type="compositionally biased region" description="Basic residues" evidence="10">
    <location>
        <begin position="489"/>
        <end position="500"/>
    </location>
</feature>
<keyword evidence="7" id="KW-0411">Iron-sulfur</keyword>
<feature type="region of interest" description="Disordered" evidence="10">
    <location>
        <begin position="1028"/>
        <end position="1052"/>
    </location>
</feature>
<evidence type="ECO:0000313" key="13">
    <source>
        <dbReference type="Proteomes" id="UP001280121"/>
    </source>
</evidence>
<keyword evidence="4" id="KW-0004">4Fe-4S</keyword>
<dbReference type="Pfam" id="PF15628">
    <property type="entry name" value="RRM_DME"/>
    <property type="match status" value="1"/>
</dbReference>
<dbReference type="InterPro" id="IPR003651">
    <property type="entry name" value="Endonuclease3_FeS-loop_motif"/>
</dbReference>
<gene>
    <name evidence="12" type="ORF">Ddye_000640</name>
</gene>
<dbReference type="GO" id="GO:0019104">
    <property type="term" value="F:DNA N-glycosylase activity"/>
    <property type="evidence" value="ECO:0007669"/>
    <property type="project" value="InterPro"/>
</dbReference>
<dbReference type="GO" id="GO:0005634">
    <property type="term" value="C:nucleus"/>
    <property type="evidence" value="ECO:0007669"/>
    <property type="project" value="UniProtKB-SubCell"/>
</dbReference>
<proteinExistence type="inferred from homology"/>
<dbReference type="FunFam" id="1.10.1670.10:FF:000004">
    <property type="entry name" value="DNA glycosylase/AP lyase ROS1"/>
    <property type="match status" value="1"/>
</dbReference>
<dbReference type="EMBL" id="JANJYI010000001">
    <property type="protein sequence ID" value="KAK2662066.1"/>
    <property type="molecule type" value="Genomic_DNA"/>
</dbReference>
<dbReference type="InterPro" id="IPR003265">
    <property type="entry name" value="HhH-GPD_domain"/>
</dbReference>
<feature type="compositionally biased region" description="Polar residues" evidence="10">
    <location>
        <begin position="98"/>
        <end position="115"/>
    </location>
</feature>
<feature type="compositionally biased region" description="Basic and acidic residues" evidence="10">
    <location>
        <begin position="1043"/>
        <end position="1052"/>
    </location>
</feature>
<dbReference type="PANTHER" id="PTHR46213">
    <property type="entry name" value="TRANSCRIPTIONAL ACTIVATOR DEMETER"/>
    <property type="match status" value="1"/>
</dbReference>
<dbReference type="Gene3D" id="1.10.1670.10">
    <property type="entry name" value="Helix-hairpin-Helix base-excision DNA repair enzymes (C-terminal)"/>
    <property type="match status" value="1"/>
</dbReference>
<evidence type="ECO:0000256" key="9">
    <source>
        <dbReference type="ARBA" id="ARBA00023242"/>
    </source>
</evidence>
<evidence type="ECO:0000256" key="4">
    <source>
        <dbReference type="ARBA" id="ARBA00022485"/>
    </source>
</evidence>
<evidence type="ECO:0000256" key="5">
    <source>
        <dbReference type="ARBA" id="ARBA00022723"/>
    </source>
</evidence>
<dbReference type="Proteomes" id="UP001280121">
    <property type="component" value="Unassembled WGS sequence"/>
</dbReference>
<dbReference type="Pfam" id="PF15629">
    <property type="entry name" value="Perm-CXXC"/>
    <property type="match status" value="1"/>
</dbReference>
<evidence type="ECO:0000256" key="8">
    <source>
        <dbReference type="ARBA" id="ARBA00023125"/>
    </source>
</evidence>
<feature type="region of interest" description="Disordered" evidence="10">
    <location>
        <begin position="476"/>
        <end position="521"/>
    </location>
</feature>
<organism evidence="12 13">
    <name type="scientific">Dipteronia dyeriana</name>
    <dbReference type="NCBI Taxonomy" id="168575"/>
    <lineage>
        <taxon>Eukaryota</taxon>
        <taxon>Viridiplantae</taxon>
        <taxon>Streptophyta</taxon>
        <taxon>Embryophyta</taxon>
        <taxon>Tracheophyta</taxon>
        <taxon>Spermatophyta</taxon>
        <taxon>Magnoliopsida</taxon>
        <taxon>eudicotyledons</taxon>
        <taxon>Gunneridae</taxon>
        <taxon>Pentapetalae</taxon>
        <taxon>rosids</taxon>
        <taxon>malvids</taxon>
        <taxon>Sapindales</taxon>
        <taxon>Sapindaceae</taxon>
        <taxon>Hippocastanoideae</taxon>
        <taxon>Acereae</taxon>
        <taxon>Dipteronia</taxon>
    </lineage>
</organism>
<dbReference type="GO" id="GO:0035514">
    <property type="term" value="F:DNA demethylase activity"/>
    <property type="evidence" value="ECO:0007669"/>
    <property type="project" value="InterPro"/>
</dbReference>
<feature type="compositionally biased region" description="Basic and acidic residues" evidence="10">
    <location>
        <begin position="501"/>
        <end position="521"/>
    </location>
</feature>
<dbReference type="GO" id="GO:0046872">
    <property type="term" value="F:metal ion binding"/>
    <property type="evidence" value="ECO:0007669"/>
    <property type="project" value="UniProtKB-KW"/>
</dbReference>
<dbReference type="CDD" id="cd00056">
    <property type="entry name" value="ENDO3c"/>
    <property type="match status" value="1"/>
</dbReference>
<dbReference type="SMART" id="SM00478">
    <property type="entry name" value="ENDO3c"/>
    <property type="match status" value="1"/>
</dbReference>
<feature type="region of interest" description="Disordered" evidence="10">
    <location>
        <begin position="86"/>
        <end position="193"/>
    </location>
</feature>
<sequence length="1052" mass="120769">MSKLKVYLRKKTKGRTYLEEKQLQIGMSQLKVYLRRKTRGRIDLEEKKLQREISPLKVYLRRKTRGRIDLEEKQLQRECSWVPGTPAKLRNSEEENTDIFNTESSCSQNGQQTIQEDAFSEKLKRKRQQKPKRKKHRPRVAVEGLKPKTPKPVTPKQTLPSKKRKYARKSSSQGNLVSEERRFPKRRKSSKKTCENTYVEVAEKTSCRKTLNFNLECGQFQQYFPSTFKKMRRQRRLRRSNLALLVAPPICNQLPRLPAISCGVGRRSKNQVRNAQGSNSGYGTLVPYQEHYIRNRKRITGKVFLDSDTMRAWNQLMNLNDSNAKEEQTDPEKEDQWRREREIFQRRIESFTARMHIILGDRRFKPWKGSVVDSVVGVYLTQNVSDSLSSSAYMSLAAKYPPKTTSNNTSSAGATYDFEGNLLYFVTESEPDKSPELKNREEPLDEGTDLKNVVEPHTFEGISNVQLTSGRINESKVEHGFNSQDATSKRKIISRGKGPKLKNDNAKKATPKEKKKDNKEKRDWDLFRKMYSSDEQISNDQMDSVDWEAVRLAEPHEIAIAIKDRGQQNVIAGRIQKFLTRLVEVHKSIDLEWLRHAPPDIVKEYLLEIPGLGLKSVECVRLLSLQHVAFPVDTNVGRIVVRLGWVPLKPLPESLQIHLLEQYPLMNTIQKYLWPRLCNLDQRTLYELHYQLITFGKVFCTKRNPNCGVCPLRGECKHFASAFSSARLALPRPSEKGIVNKRNPHLDVNPTPVTLLEADLLSESGILNNCEPIIEEPASPVTQCTEMSPEPDLEDFGCGEPEEIPTIRLHDREFNIEQIQNLLETNKMMLQNSRDLVLLAAEAASIPPPKLKSVNRLRTEHLVYVLPDNHLLLQGFEGRDTDDTCPYLLSIWTPDENPNSFEKPTKKCNSIESELCNEKTCYSCSTIQEQNANVVHGTILIPCRTANIGRFPLNGTYFQVNEVFADHETSYQPICVPRSMITQLPTQTAYFGTSASSIFRGLDLAKIQRCFWTGYICVRGFERKNGAPRPLSRRLHTPPSKVGKADDKWNDE</sequence>
<dbReference type="GO" id="GO:0051539">
    <property type="term" value="F:4 iron, 4 sulfur cluster binding"/>
    <property type="evidence" value="ECO:0007669"/>
    <property type="project" value="UniProtKB-KW"/>
</dbReference>
<dbReference type="SUPFAM" id="SSF48150">
    <property type="entry name" value="DNA-glycosylase"/>
    <property type="match status" value="1"/>
</dbReference>
<comment type="caution">
    <text evidence="12">The sequence shown here is derived from an EMBL/GenBank/DDBJ whole genome shotgun (WGS) entry which is preliminary data.</text>
</comment>
<evidence type="ECO:0000256" key="6">
    <source>
        <dbReference type="ARBA" id="ARBA00023004"/>
    </source>
</evidence>
<evidence type="ECO:0000256" key="2">
    <source>
        <dbReference type="ARBA" id="ARBA00004123"/>
    </source>
</evidence>
<evidence type="ECO:0000313" key="12">
    <source>
        <dbReference type="EMBL" id="KAK2662066.1"/>
    </source>
</evidence>
<name>A0AAE0CSR1_9ROSI</name>
<reference evidence="12" key="1">
    <citation type="journal article" date="2023" name="Plant J.">
        <title>Genome sequences and population genomics provide insights into the demographic history, inbreeding, and mutation load of two 'living fossil' tree species of Dipteronia.</title>
        <authorList>
            <person name="Feng Y."/>
            <person name="Comes H.P."/>
            <person name="Chen J."/>
            <person name="Zhu S."/>
            <person name="Lu R."/>
            <person name="Zhang X."/>
            <person name="Li P."/>
            <person name="Qiu J."/>
            <person name="Olsen K.M."/>
            <person name="Qiu Y."/>
        </authorList>
    </citation>
    <scope>NUCLEOTIDE SEQUENCE</scope>
    <source>
        <strain evidence="12">KIB01</strain>
    </source>
</reference>
<dbReference type="AlphaFoldDB" id="A0AAE0CSR1"/>
<feature type="compositionally biased region" description="Basic residues" evidence="10">
    <location>
        <begin position="123"/>
        <end position="139"/>
    </location>
</feature>
<dbReference type="GO" id="GO:0141166">
    <property type="term" value="P:chromosomal 5-methylcytosine DNA demethylation pathway"/>
    <property type="evidence" value="ECO:0007669"/>
    <property type="project" value="InterPro"/>
</dbReference>
<comment type="subcellular location">
    <subcellularLocation>
        <location evidence="2">Nucleus</location>
    </subcellularLocation>
</comment>
<dbReference type="InterPro" id="IPR011257">
    <property type="entry name" value="DNA_glycosylase"/>
</dbReference>
<dbReference type="GO" id="GO:0003906">
    <property type="term" value="F:DNA-(apurinic or apyrimidinic site) endonuclease activity"/>
    <property type="evidence" value="ECO:0007669"/>
    <property type="project" value="UniProtKB-ARBA"/>
</dbReference>
<evidence type="ECO:0000256" key="10">
    <source>
        <dbReference type="SAM" id="MobiDB-lite"/>
    </source>
</evidence>